<name>A0A4R0YS64_9GAMM</name>
<reference evidence="2 3" key="1">
    <citation type="submission" date="2019-02" db="EMBL/GenBank/DDBJ databases">
        <title>Dyella amyloliquefaciens sp. nov., isolated from forest soil.</title>
        <authorList>
            <person name="Gao Z.-H."/>
            <person name="Qiu L.-H."/>
        </authorList>
    </citation>
    <scope>NUCLEOTIDE SEQUENCE [LARGE SCALE GENOMIC DNA]</scope>
    <source>
        <strain evidence="2 3">KACC 12747</strain>
    </source>
</reference>
<keyword evidence="3" id="KW-1185">Reference proteome</keyword>
<dbReference type="Proteomes" id="UP000291822">
    <property type="component" value="Unassembled WGS sequence"/>
</dbReference>
<evidence type="ECO:0000259" key="1">
    <source>
        <dbReference type="PROSITE" id="PS51819"/>
    </source>
</evidence>
<dbReference type="AlphaFoldDB" id="A0A4R0YS64"/>
<accession>A0A4R0YS64</accession>
<dbReference type="RefSeq" id="WP_131407012.1">
    <property type="nucleotide sequence ID" value="NZ_SJTG01000002.1"/>
</dbReference>
<dbReference type="PANTHER" id="PTHR21366">
    <property type="entry name" value="GLYOXALASE FAMILY PROTEIN"/>
    <property type="match status" value="1"/>
</dbReference>
<feature type="domain" description="VOC" evidence="1">
    <location>
        <begin position="10"/>
        <end position="136"/>
    </location>
</feature>
<dbReference type="InterPro" id="IPR037523">
    <property type="entry name" value="VOC_core"/>
</dbReference>
<dbReference type="PANTHER" id="PTHR21366:SF14">
    <property type="entry name" value="GLYOXALASE DOMAIN-CONTAINING PROTEIN 5"/>
    <property type="match status" value="1"/>
</dbReference>
<organism evidence="2 3">
    <name type="scientific">Dyella soli</name>
    <dbReference type="NCBI Taxonomy" id="522319"/>
    <lineage>
        <taxon>Bacteria</taxon>
        <taxon>Pseudomonadati</taxon>
        <taxon>Pseudomonadota</taxon>
        <taxon>Gammaproteobacteria</taxon>
        <taxon>Lysobacterales</taxon>
        <taxon>Rhodanobacteraceae</taxon>
        <taxon>Dyella</taxon>
    </lineage>
</organism>
<proteinExistence type="predicted"/>
<dbReference type="InterPro" id="IPR004360">
    <property type="entry name" value="Glyas_Fos-R_dOase_dom"/>
</dbReference>
<dbReference type="SUPFAM" id="SSF54593">
    <property type="entry name" value="Glyoxalase/Bleomycin resistance protein/Dihydroxybiphenyl dioxygenase"/>
    <property type="match status" value="1"/>
</dbReference>
<dbReference type="PROSITE" id="PS51819">
    <property type="entry name" value="VOC"/>
    <property type="match status" value="1"/>
</dbReference>
<dbReference type="EMBL" id="SJTG01000002">
    <property type="protein sequence ID" value="TCI09708.1"/>
    <property type="molecule type" value="Genomic_DNA"/>
</dbReference>
<protein>
    <submittedName>
        <fullName evidence="2">VOC family protein</fullName>
    </submittedName>
</protein>
<dbReference type="InterPro" id="IPR029068">
    <property type="entry name" value="Glyas_Bleomycin-R_OHBP_Dase"/>
</dbReference>
<dbReference type="Gene3D" id="3.10.180.10">
    <property type="entry name" value="2,3-Dihydroxybiphenyl 1,2-Dioxygenase, domain 1"/>
    <property type="match status" value="1"/>
</dbReference>
<gene>
    <name evidence="2" type="ORF">EZM97_12155</name>
</gene>
<evidence type="ECO:0000313" key="3">
    <source>
        <dbReference type="Proteomes" id="UP000291822"/>
    </source>
</evidence>
<dbReference type="Pfam" id="PF00903">
    <property type="entry name" value="Glyoxalase"/>
    <property type="match status" value="1"/>
</dbReference>
<comment type="caution">
    <text evidence="2">The sequence shown here is derived from an EMBL/GenBank/DDBJ whole genome shotgun (WGS) entry which is preliminary data.</text>
</comment>
<dbReference type="InterPro" id="IPR050383">
    <property type="entry name" value="GlyoxalaseI/FosfomycinResist"/>
</dbReference>
<sequence>MKPPPFQLAQIDHVVLRVLDIDALQRFYCEVLGCREERRQDEIGLVQLRAGDALIDLVALDGKLGRLGGAAPGTEGHNMDHLCLRVENYDEDAIVAHLKAHGVRMGEIGSRYGARGEGPSIYLYDPQGNMIELKGPPRVEPAPGR</sequence>
<evidence type="ECO:0000313" key="2">
    <source>
        <dbReference type="EMBL" id="TCI09708.1"/>
    </source>
</evidence>